<organism evidence="1 2">
    <name type="scientific">Scutellospora calospora</name>
    <dbReference type="NCBI Taxonomy" id="85575"/>
    <lineage>
        <taxon>Eukaryota</taxon>
        <taxon>Fungi</taxon>
        <taxon>Fungi incertae sedis</taxon>
        <taxon>Mucoromycota</taxon>
        <taxon>Glomeromycotina</taxon>
        <taxon>Glomeromycetes</taxon>
        <taxon>Diversisporales</taxon>
        <taxon>Gigasporaceae</taxon>
        <taxon>Scutellospora</taxon>
    </lineage>
</organism>
<evidence type="ECO:0000313" key="1">
    <source>
        <dbReference type="EMBL" id="CAG8454262.1"/>
    </source>
</evidence>
<comment type="caution">
    <text evidence="1">The sequence shown here is derived from an EMBL/GenBank/DDBJ whole genome shotgun (WGS) entry which is preliminary data.</text>
</comment>
<dbReference type="EMBL" id="CAJVPM010000894">
    <property type="protein sequence ID" value="CAG8454262.1"/>
    <property type="molecule type" value="Genomic_DNA"/>
</dbReference>
<sequence length="1366" mass="147477">MGDRKKTLWEKTTKKVVTHYSFQIDNNVSSQKLSVNFRGVPQILVGGQYNGLSLYDGDSGEQETYDAMTGSLITQPPNHTFHLAASTSYNGTINALCVIPRSQNSLYDIDVYVGGNFTFLGNKPLNNIARYDPTTQTFYALTEGLDKPVNSLYCDANNSLVYVGGDFVAPVNASAHGLNVTNFGGGVAIWHTGNSSWTPLPFKGFNGPVNSITYNEQNHTIYFGGQFDATDDGNFGTIANNTQPIVLQNTSISAGNTGTLTNFTNPSVLLCSNEPDGPGNTWLLENSEVGVLRLKFDYKLTPTAIGFMNTNYQGRGTKTFRLISLPDNAIIELSYTNTTTGTTMTCSDSCPLDPSNSVYQIYNFINPTEMTGIQILITDFYGDGGGLHGIQLYQSDVVARGVSIFNTPTCSDSSNSSFYPNATTVGNWTSELLSGVWDTVLMTTIPAGEVTNSTAKLTLKPYIPQSGYYNVTLSSPSCISVGCDSVIPIDVNVTVSPGVSIVVTITQNSSSSSTITYTLYSGYVLATSTFFQPTVEITVSKSAVAPSDGSDAIIYVDHIQFTKIDNHTSLNGFFQYYPLTNTVQASYGLNGSLPPKSIINDVVALSSSMVVIGGSFNNGSYSNIVLYDGISFIPLSNMGLNGRVNTMLLIDKDLFVGGLFSNLGNGSLYGLNNIARYNLDTKQWYPISGGVNDEVTRIRLASVNNDGTSRIHVAGKFDTLINPSLSSQNNIIGNVTFGYAMWDNKLENWVNTGYIDGTIGDIVSYNIPGSQTGPLTFWGGRMNSTQSTMSSSGGLLTQSGYNPLPLFPQATNGILPDFIINSIVQANDTKSNKTFTVIGGKFKIGNITNVAILDNNVWRGMSPSNFQGEVKVVVLINNVLYAGSELNGIDGSAFAVYNLNSDITYPQTLTANDKVVRVNTIKYRTGTDDYIVAGKFDKAGQSSCSNICSFNSISGQWKELNSALSGEILSMDFVGVISPSRNYLVVVGNLMLGGKGLIYVAEYDFNRNVWQEQGTQGSGDTQLPGTPTVIINYFLASNQQYFVSGSDNNTGEAYIRKWDGSKYQNINPQLLKGSVIRKMTLVPASNSHSNNGILDPAWLLLISGSLILKDYGNVSAALFDGNTIYPFLLSSNRGKSGNIMSIFTSIIPEFLALQKFLPVPLVILISAAIAFFIVFLIVAAGLAYDLKRQRAAKGSLKASPRNSGKAAMRDGELRDTINSLIAQRSDPRHSVTSSNVRSSAAFSDEKANDFMSSIMGGAGVAVSESGQKSAMHSNISSEYSATDRARAAQAFLINHPEARQYYARYPFIAKEEGELDFGVGDSIYVVDTSDEVWWLGWKDDGTGNFIQGLFPSNYVVEDPNYAASGS</sequence>
<reference evidence="1" key="1">
    <citation type="submission" date="2021-06" db="EMBL/GenBank/DDBJ databases">
        <authorList>
            <person name="Kallberg Y."/>
            <person name="Tangrot J."/>
            <person name="Rosling A."/>
        </authorList>
    </citation>
    <scope>NUCLEOTIDE SEQUENCE</scope>
    <source>
        <strain evidence="1">AU212A</strain>
    </source>
</reference>
<protein>
    <submittedName>
        <fullName evidence="1">5152_t:CDS:1</fullName>
    </submittedName>
</protein>
<evidence type="ECO:0000313" key="2">
    <source>
        <dbReference type="Proteomes" id="UP000789860"/>
    </source>
</evidence>
<name>A0ACA9K637_9GLOM</name>
<dbReference type="Proteomes" id="UP000789860">
    <property type="component" value="Unassembled WGS sequence"/>
</dbReference>
<keyword evidence="2" id="KW-1185">Reference proteome</keyword>
<gene>
    <name evidence="1" type="ORF">SCALOS_LOCUS1330</name>
</gene>
<proteinExistence type="predicted"/>
<accession>A0ACA9K637</accession>